<organism evidence="5 6">
    <name type="scientific">Candidatus Dojkabacteria bacterium</name>
    <dbReference type="NCBI Taxonomy" id="2099670"/>
    <lineage>
        <taxon>Bacteria</taxon>
        <taxon>Candidatus Dojkabacteria</taxon>
    </lineage>
</organism>
<dbReference type="Proteomes" id="UP000321026">
    <property type="component" value="Unassembled WGS sequence"/>
</dbReference>
<dbReference type="SUPFAM" id="SSF160246">
    <property type="entry name" value="EspE N-terminal domain-like"/>
    <property type="match status" value="1"/>
</dbReference>
<evidence type="ECO:0000256" key="2">
    <source>
        <dbReference type="ARBA" id="ARBA00022741"/>
    </source>
</evidence>
<gene>
    <name evidence="5" type="ORF">E6Q11_04655</name>
</gene>
<dbReference type="Pfam" id="PF05157">
    <property type="entry name" value="MshEN"/>
    <property type="match status" value="1"/>
</dbReference>
<dbReference type="SUPFAM" id="SSF52540">
    <property type="entry name" value="P-loop containing nucleoside triphosphate hydrolases"/>
    <property type="match status" value="1"/>
</dbReference>
<proteinExistence type="inferred from homology"/>
<evidence type="ECO:0000256" key="1">
    <source>
        <dbReference type="ARBA" id="ARBA00006611"/>
    </source>
</evidence>
<dbReference type="SMART" id="SM00382">
    <property type="entry name" value="AAA"/>
    <property type="match status" value="1"/>
</dbReference>
<keyword evidence="3" id="KW-0067">ATP-binding</keyword>
<dbReference type="InterPro" id="IPR027417">
    <property type="entry name" value="P-loop_NTPase"/>
</dbReference>
<protein>
    <submittedName>
        <fullName evidence="5">Type II/IV secretion system protein</fullName>
    </submittedName>
</protein>
<dbReference type="PANTHER" id="PTHR30258">
    <property type="entry name" value="TYPE II SECRETION SYSTEM PROTEIN GSPE-RELATED"/>
    <property type="match status" value="1"/>
</dbReference>
<accession>A0A5C7J6J2</accession>
<dbReference type="EMBL" id="SSDS01000072">
    <property type="protein sequence ID" value="TXG76522.1"/>
    <property type="molecule type" value="Genomic_DNA"/>
</dbReference>
<dbReference type="GO" id="GO:0005524">
    <property type="term" value="F:ATP binding"/>
    <property type="evidence" value="ECO:0007669"/>
    <property type="project" value="UniProtKB-KW"/>
</dbReference>
<sequence>MPTNQPLQNGAPSISDVLFGERLINQNQYNDIKLKSVTQGIPEEDVIAQAKYVSEDKLAEARAKLLGIPYINLDAASFSPQALGLVPQAVVQRFNIIPISYDDKTKTISIAMANPVDLDAISFVRQKTGLNVKAFAASPSAISQAISMQYRQELVGQVGEALKETEELNKTKTVDATQIAQIIKEAPIAKIVSTILEYAVKSRASDVHIEPEEDRVRVRYRIDGILYDRLSLPKSVQESVISRIKILSEMKIDEHRIPQDGRFNFKSDDKEVDLRISVLPTVHGEKIVMRLLRKSGGIPTLQELGVSGTALRNLEINMDRPHGIIIVCGPTGSGKTSTLYSVLNKLNTPKVNIMTLEDPVEYEMLGVNQVQINPAVGLTFATGLRAFLRQDPNIILVGEIRDKETTELAIQAALTGHLVFSTLHTSNAAGALPRLLDLGAETFLLASTINALVGQRIVRKICPKCKASYAPAPEVVEEIKKVLGHLMPAGQIQLFKGNGCEECGNSGYVGRIGIFEVLPVTPKLADLVLRRSDSNTLENEAVAEGMVTLKQDGFLKAISGITTVEEVLRVAQE</sequence>
<dbReference type="InterPro" id="IPR003593">
    <property type="entry name" value="AAA+_ATPase"/>
</dbReference>
<dbReference type="InterPro" id="IPR037257">
    <property type="entry name" value="T2SS_E_N_sf"/>
</dbReference>
<evidence type="ECO:0000259" key="4">
    <source>
        <dbReference type="SMART" id="SM00382"/>
    </source>
</evidence>
<evidence type="ECO:0000313" key="5">
    <source>
        <dbReference type="EMBL" id="TXG76522.1"/>
    </source>
</evidence>
<dbReference type="CDD" id="cd01129">
    <property type="entry name" value="PulE-GspE-like"/>
    <property type="match status" value="1"/>
</dbReference>
<comment type="similarity">
    <text evidence="1">Belongs to the GSP E family.</text>
</comment>
<name>A0A5C7J6J2_9BACT</name>
<dbReference type="PANTHER" id="PTHR30258:SF2">
    <property type="entry name" value="COMG OPERON PROTEIN 1"/>
    <property type="match status" value="1"/>
</dbReference>
<evidence type="ECO:0000256" key="3">
    <source>
        <dbReference type="ARBA" id="ARBA00022840"/>
    </source>
</evidence>
<evidence type="ECO:0000313" key="6">
    <source>
        <dbReference type="Proteomes" id="UP000321026"/>
    </source>
</evidence>
<dbReference type="GO" id="GO:0005886">
    <property type="term" value="C:plasma membrane"/>
    <property type="evidence" value="ECO:0007669"/>
    <property type="project" value="TreeGrafter"/>
</dbReference>
<dbReference type="Gene3D" id="3.40.50.300">
    <property type="entry name" value="P-loop containing nucleotide triphosphate hydrolases"/>
    <property type="match status" value="1"/>
</dbReference>
<keyword evidence="2" id="KW-0547">Nucleotide-binding</keyword>
<dbReference type="Pfam" id="PF00437">
    <property type="entry name" value="T2SSE"/>
    <property type="match status" value="1"/>
</dbReference>
<comment type="caution">
    <text evidence="5">The sequence shown here is derived from an EMBL/GenBank/DDBJ whole genome shotgun (WGS) entry which is preliminary data.</text>
</comment>
<dbReference type="Gene3D" id="3.30.300.160">
    <property type="entry name" value="Type II secretion system, protein E, N-terminal domain"/>
    <property type="match status" value="1"/>
</dbReference>
<dbReference type="AlphaFoldDB" id="A0A5C7J6J2"/>
<dbReference type="InterPro" id="IPR001482">
    <property type="entry name" value="T2SS/T4SS_dom"/>
</dbReference>
<reference evidence="5 6" key="1">
    <citation type="submission" date="2018-09" db="EMBL/GenBank/DDBJ databases">
        <title>Metagenome Assembled Genomes from an Advanced Water Purification Facility.</title>
        <authorList>
            <person name="Stamps B.W."/>
            <person name="Spear J.R."/>
        </authorList>
    </citation>
    <scope>NUCLEOTIDE SEQUENCE [LARGE SCALE GENOMIC DNA]</scope>
    <source>
        <strain evidence="5">Bin_63_2</strain>
    </source>
</reference>
<dbReference type="InterPro" id="IPR007831">
    <property type="entry name" value="T2SS_GspE_N"/>
</dbReference>
<dbReference type="FunFam" id="3.30.450.90:FF:000001">
    <property type="entry name" value="Type II secretion system ATPase GspE"/>
    <property type="match status" value="1"/>
</dbReference>
<dbReference type="FunFam" id="3.40.50.300:FF:000398">
    <property type="entry name" value="Type IV pilus assembly ATPase PilB"/>
    <property type="match status" value="1"/>
</dbReference>
<dbReference type="GO" id="GO:0016887">
    <property type="term" value="F:ATP hydrolysis activity"/>
    <property type="evidence" value="ECO:0007669"/>
    <property type="project" value="TreeGrafter"/>
</dbReference>
<feature type="domain" description="AAA+ ATPase" evidence="4">
    <location>
        <begin position="321"/>
        <end position="442"/>
    </location>
</feature>
<dbReference type="Gene3D" id="3.30.450.90">
    <property type="match status" value="1"/>
</dbReference>